<evidence type="ECO:0000256" key="5">
    <source>
        <dbReference type="PROSITE-ProRule" id="PRU01091"/>
    </source>
</evidence>
<dbReference type="PROSITE" id="PS51755">
    <property type="entry name" value="OMPR_PHOB"/>
    <property type="match status" value="1"/>
</dbReference>
<dbReference type="InterPro" id="IPR001867">
    <property type="entry name" value="OmpR/PhoB-type_DNA-bd"/>
</dbReference>
<dbReference type="EMBL" id="CP159256">
    <property type="protein sequence ID" value="XCG52325.1"/>
    <property type="molecule type" value="Genomic_DNA"/>
</dbReference>
<dbReference type="InterPro" id="IPR051685">
    <property type="entry name" value="Ycf3/AcsC/BcsC/TPR_MFPF"/>
</dbReference>
<feature type="DNA-binding region" description="OmpR/PhoB-type" evidence="5">
    <location>
        <begin position="6"/>
        <end position="103"/>
    </location>
</feature>
<accession>A0AAU8D0C5</accession>
<evidence type="ECO:0000256" key="2">
    <source>
        <dbReference type="ARBA" id="ARBA00022803"/>
    </source>
</evidence>
<dbReference type="GO" id="GO:0003677">
    <property type="term" value="F:DNA binding"/>
    <property type="evidence" value="ECO:0007669"/>
    <property type="project" value="UniProtKB-UniRule"/>
</dbReference>
<reference evidence="7" key="1">
    <citation type="submission" date="2024-06" db="EMBL/GenBank/DDBJ databases">
        <title>Mesorhizobium karijinii sp. nov., a symbiont of the iconic Swainsona formosa from arid Australia.</title>
        <authorList>
            <person name="Hill Y.J."/>
            <person name="Watkin E.L.J."/>
            <person name="O'Hara G.W."/>
            <person name="Terpolilli J."/>
            <person name="Tye M.L."/>
            <person name="Kohlmeier M.G."/>
        </authorList>
    </citation>
    <scope>NUCLEOTIDE SEQUENCE</scope>
    <source>
        <strain evidence="7">WSM2240</strain>
        <plasmid evidence="7">pMk2240A</plasmid>
    </source>
</reference>
<keyword evidence="2 4" id="KW-0802">TPR repeat</keyword>
<name>A0AAU8D0C5_9HYPH</name>
<dbReference type="AlphaFoldDB" id="A0AAU8D0C5"/>
<dbReference type="InterPro" id="IPR019734">
    <property type="entry name" value="TPR_rpt"/>
</dbReference>
<dbReference type="InterPro" id="IPR036388">
    <property type="entry name" value="WH-like_DNA-bd_sf"/>
</dbReference>
<dbReference type="Gene3D" id="1.25.40.10">
    <property type="entry name" value="Tetratricopeptide repeat domain"/>
    <property type="match status" value="1"/>
</dbReference>
<proteinExistence type="predicted"/>
<dbReference type="InterPro" id="IPR016032">
    <property type="entry name" value="Sig_transdc_resp-reg_C-effctor"/>
</dbReference>
<dbReference type="Pfam" id="PF14559">
    <property type="entry name" value="TPR_19"/>
    <property type="match status" value="1"/>
</dbReference>
<feature type="domain" description="OmpR/PhoB-type" evidence="6">
    <location>
        <begin position="6"/>
        <end position="103"/>
    </location>
</feature>
<evidence type="ECO:0000313" key="7">
    <source>
        <dbReference type="EMBL" id="XCG52325.1"/>
    </source>
</evidence>
<gene>
    <name evidence="7" type="ORF">ABVK50_29630</name>
</gene>
<dbReference type="RefSeq" id="WP_353646532.1">
    <property type="nucleotide sequence ID" value="NZ_CP159256.1"/>
</dbReference>
<dbReference type="InterPro" id="IPR011990">
    <property type="entry name" value="TPR-like_helical_dom_sf"/>
</dbReference>
<dbReference type="SUPFAM" id="SSF48452">
    <property type="entry name" value="TPR-like"/>
    <property type="match status" value="1"/>
</dbReference>
<dbReference type="SUPFAM" id="SSF52964">
    <property type="entry name" value="TolB, N-terminal domain"/>
    <property type="match status" value="1"/>
</dbReference>
<dbReference type="Gene3D" id="3.40.50.10070">
    <property type="entry name" value="TolB, N-terminal domain"/>
    <property type="match status" value="1"/>
</dbReference>
<keyword evidence="7" id="KW-0614">Plasmid</keyword>
<keyword evidence="1" id="KW-0677">Repeat</keyword>
<feature type="repeat" description="TPR" evidence="4">
    <location>
        <begin position="407"/>
        <end position="440"/>
    </location>
</feature>
<dbReference type="SUPFAM" id="SSF46894">
    <property type="entry name" value="C-terminal effector domain of the bipartite response regulators"/>
    <property type="match status" value="1"/>
</dbReference>
<dbReference type="PANTHER" id="PTHR44943:SF5">
    <property type="entry name" value="BLL7697 PROTEIN"/>
    <property type="match status" value="1"/>
</dbReference>
<dbReference type="SMART" id="SM00028">
    <property type="entry name" value="TPR"/>
    <property type="match status" value="3"/>
</dbReference>
<protein>
    <submittedName>
        <fullName evidence="7">Winged helix-turn-helix domain-containing protein</fullName>
    </submittedName>
</protein>
<dbReference type="PROSITE" id="PS50005">
    <property type="entry name" value="TPR"/>
    <property type="match status" value="2"/>
</dbReference>
<dbReference type="Pfam" id="PF00486">
    <property type="entry name" value="Trans_reg_C"/>
    <property type="match status" value="1"/>
</dbReference>
<dbReference type="SMART" id="SM00862">
    <property type="entry name" value="Trans_reg_C"/>
    <property type="match status" value="1"/>
</dbReference>
<keyword evidence="3 5" id="KW-0238">DNA-binding</keyword>
<organism evidence="7">
    <name type="scientific">Mesorhizobium sp. WSM2240</name>
    <dbReference type="NCBI Taxonomy" id="3228851"/>
    <lineage>
        <taxon>Bacteria</taxon>
        <taxon>Pseudomonadati</taxon>
        <taxon>Pseudomonadota</taxon>
        <taxon>Alphaproteobacteria</taxon>
        <taxon>Hyphomicrobiales</taxon>
        <taxon>Phyllobacteriaceae</taxon>
        <taxon>Mesorhizobium</taxon>
    </lineage>
</organism>
<dbReference type="GO" id="GO:0000160">
    <property type="term" value="P:phosphorelay signal transduction system"/>
    <property type="evidence" value="ECO:0007669"/>
    <property type="project" value="InterPro"/>
</dbReference>
<dbReference type="Gene3D" id="1.10.10.10">
    <property type="entry name" value="Winged helix-like DNA-binding domain superfamily/Winged helix DNA-binding domain"/>
    <property type="match status" value="1"/>
</dbReference>
<evidence type="ECO:0000256" key="1">
    <source>
        <dbReference type="ARBA" id="ARBA00022737"/>
    </source>
</evidence>
<sequence>MDSPALTPLRLNGRTVDLQRGAVTDGGGHTVTLRPQAGKVMKLLATRPGKLISNDELIQSVWGSIAVTDDSLVQCIKEIRKALGDENHKIVRTVLKRGYILELPRPEFARGPQWRRWTALATCVAGLATLAGVYLLPTKSGTDPPSIAVMPFESVNGDEKWERFADAITDDIITDLARFRAIPVIASASTATYRDGPHDVREIGKTLNVRYVLEGSLQIDGHRLRVATQLTNTGTGEHVWSERYDRNAGEFFEVQDEITGKIVSTLTGYQGQLTAAERALAKRKNSTDLNAYDYWILGVEAKQKLTPESEIEARSLFEKGLKLAPDFAPLSRDLSYVYAIEVEVLGSAKNPAAALSISRKLAAKALTLDPYDALTHHAWGTRLRAMGDVAGAERHFKRALELGPNNSDVLILVAWDWAQSGQPERAIEMVDRALRLNPSYPHWWNNALVAVWFPNRFFEKAYGSAQAISGNSPNDAARYAMIAAQLGKEREASEAAAAALEMNPQWTAESMLLGPLADESLLPESARKAGLPVCMTASQLESYEGSVRFRECEAMRLTTANR</sequence>
<dbReference type="GO" id="GO:0006355">
    <property type="term" value="P:regulation of DNA-templated transcription"/>
    <property type="evidence" value="ECO:0007669"/>
    <property type="project" value="InterPro"/>
</dbReference>
<dbReference type="PANTHER" id="PTHR44943">
    <property type="entry name" value="CELLULOSE SYNTHASE OPERON PROTEIN C"/>
    <property type="match status" value="1"/>
</dbReference>
<geneLocation type="plasmid" evidence="7">
    <name>pMk2240A</name>
</geneLocation>
<evidence type="ECO:0000256" key="3">
    <source>
        <dbReference type="ARBA" id="ARBA00023125"/>
    </source>
</evidence>
<feature type="repeat" description="TPR" evidence="4">
    <location>
        <begin position="373"/>
        <end position="406"/>
    </location>
</feature>
<evidence type="ECO:0000256" key="4">
    <source>
        <dbReference type="PROSITE-ProRule" id="PRU00339"/>
    </source>
</evidence>
<evidence type="ECO:0000259" key="6">
    <source>
        <dbReference type="PROSITE" id="PS51755"/>
    </source>
</evidence>
<dbReference type="CDD" id="cd00383">
    <property type="entry name" value="trans_reg_C"/>
    <property type="match status" value="1"/>
</dbReference>